<dbReference type="Proteomes" id="UP000658720">
    <property type="component" value="Unassembled WGS sequence"/>
</dbReference>
<accession>A0ABR9VXJ4</accession>
<keyword evidence="1" id="KW-0472">Membrane</keyword>
<feature type="transmembrane region" description="Helical" evidence="1">
    <location>
        <begin position="188"/>
        <end position="206"/>
    </location>
</feature>
<sequence length="235" mass="26536">MIDFQDAWALLHPAIAIILVFPLLGIVLNRALLTRQRRLATKAGEKSKIPPVVGTEHVAIGKYLTMAVVGVTFLGLAYPLFSKFINENVISQEPLRIFLVIFLFALSIVSFVFLFRSKTKLGRGIFAVLTGMGLVLLGCQPEIYRRGHEWFVSHFYYGILAALLMIFSVATIQDIYQDRQNRWRNAHIIINSLALLLFIGQGITGTRDLLEIPLHWQASYVYQCDSVSKTCPQPR</sequence>
<keyword evidence="1" id="KW-0812">Transmembrane</keyword>
<evidence type="ECO:0000256" key="1">
    <source>
        <dbReference type="SAM" id="Phobius"/>
    </source>
</evidence>
<dbReference type="Pfam" id="PF13301">
    <property type="entry name" value="DUF4079"/>
    <property type="match status" value="1"/>
</dbReference>
<keyword evidence="3" id="KW-1185">Reference proteome</keyword>
<protein>
    <submittedName>
        <fullName evidence="2">DUF4079 domain-containing protein</fullName>
    </submittedName>
</protein>
<dbReference type="RefSeq" id="WP_194020567.1">
    <property type="nucleotide sequence ID" value="NZ_JADEVV010000050.1"/>
</dbReference>
<dbReference type="InterPro" id="IPR025067">
    <property type="entry name" value="DUF4079"/>
</dbReference>
<feature type="transmembrane region" description="Helical" evidence="1">
    <location>
        <begin position="155"/>
        <end position="176"/>
    </location>
</feature>
<organism evidence="2 3">
    <name type="scientific">Synechocystis salina LEGE 00031</name>
    <dbReference type="NCBI Taxonomy" id="1828736"/>
    <lineage>
        <taxon>Bacteria</taxon>
        <taxon>Bacillati</taxon>
        <taxon>Cyanobacteriota</taxon>
        <taxon>Cyanophyceae</taxon>
        <taxon>Synechococcales</taxon>
        <taxon>Merismopediaceae</taxon>
        <taxon>Synechocystis</taxon>
    </lineage>
</organism>
<gene>
    <name evidence="2" type="ORF">IQ217_15035</name>
</gene>
<keyword evidence="1" id="KW-1133">Transmembrane helix</keyword>
<name>A0ABR9VXJ4_9SYNC</name>
<feature type="transmembrane region" description="Helical" evidence="1">
    <location>
        <begin position="12"/>
        <end position="33"/>
    </location>
</feature>
<proteinExistence type="predicted"/>
<feature type="transmembrane region" description="Helical" evidence="1">
    <location>
        <begin position="124"/>
        <end position="143"/>
    </location>
</feature>
<evidence type="ECO:0000313" key="2">
    <source>
        <dbReference type="EMBL" id="MBE9255128.1"/>
    </source>
</evidence>
<feature type="transmembrane region" description="Helical" evidence="1">
    <location>
        <begin position="63"/>
        <end position="85"/>
    </location>
</feature>
<comment type="caution">
    <text evidence="2">The sequence shown here is derived from an EMBL/GenBank/DDBJ whole genome shotgun (WGS) entry which is preliminary data.</text>
</comment>
<evidence type="ECO:0000313" key="3">
    <source>
        <dbReference type="Proteomes" id="UP000658720"/>
    </source>
</evidence>
<reference evidence="2 3" key="1">
    <citation type="submission" date="2020-10" db="EMBL/GenBank/DDBJ databases">
        <authorList>
            <person name="Castelo-Branco R."/>
            <person name="Eusebio N."/>
            <person name="Adriana R."/>
            <person name="Vieira A."/>
            <person name="Brugerolle De Fraissinette N."/>
            <person name="Rezende De Castro R."/>
            <person name="Schneider M.P."/>
            <person name="Vasconcelos V."/>
            <person name="Leao P.N."/>
        </authorList>
    </citation>
    <scope>NUCLEOTIDE SEQUENCE [LARGE SCALE GENOMIC DNA]</scope>
    <source>
        <strain evidence="2 3">LEGE 00031</strain>
    </source>
</reference>
<feature type="transmembrane region" description="Helical" evidence="1">
    <location>
        <begin position="97"/>
        <end position="115"/>
    </location>
</feature>
<dbReference type="EMBL" id="JADEVV010000050">
    <property type="protein sequence ID" value="MBE9255128.1"/>
    <property type="molecule type" value="Genomic_DNA"/>
</dbReference>